<dbReference type="EMBL" id="JBHSNW010000053">
    <property type="protein sequence ID" value="MFC5822156.1"/>
    <property type="molecule type" value="Genomic_DNA"/>
</dbReference>
<keyword evidence="1" id="KW-0812">Transmembrane</keyword>
<keyword evidence="3" id="KW-1185">Reference proteome</keyword>
<accession>A0ABW1CBP8</accession>
<feature type="transmembrane region" description="Helical" evidence="1">
    <location>
        <begin position="83"/>
        <end position="104"/>
    </location>
</feature>
<name>A0ABW1CBP8_9ACTN</name>
<gene>
    <name evidence="2" type="ORF">ACFPUY_44350</name>
</gene>
<dbReference type="Proteomes" id="UP001596096">
    <property type="component" value="Unassembled WGS sequence"/>
</dbReference>
<organism evidence="2 3">
    <name type="scientific">Nonomuraea harbinensis</name>
    <dbReference type="NCBI Taxonomy" id="1286938"/>
    <lineage>
        <taxon>Bacteria</taxon>
        <taxon>Bacillati</taxon>
        <taxon>Actinomycetota</taxon>
        <taxon>Actinomycetes</taxon>
        <taxon>Streptosporangiales</taxon>
        <taxon>Streptosporangiaceae</taxon>
        <taxon>Nonomuraea</taxon>
    </lineage>
</organism>
<protein>
    <submittedName>
        <fullName evidence="2">Uncharacterized protein</fullName>
    </submittedName>
</protein>
<proteinExistence type="predicted"/>
<keyword evidence="1" id="KW-1133">Transmembrane helix</keyword>
<keyword evidence="1" id="KW-0472">Membrane</keyword>
<dbReference type="RefSeq" id="WP_219552537.1">
    <property type="nucleotide sequence ID" value="NZ_JAHKRN010000101.1"/>
</dbReference>
<feature type="transmembrane region" description="Helical" evidence="1">
    <location>
        <begin position="116"/>
        <end position="142"/>
    </location>
</feature>
<feature type="transmembrane region" description="Helical" evidence="1">
    <location>
        <begin position="12"/>
        <end position="31"/>
    </location>
</feature>
<evidence type="ECO:0000313" key="2">
    <source>
        <dbReference type="EMBL" id="MFC5822156.1"/>
    </source>
</evidence>
<sequence>MHTHAPSRRPAVARRTGYTIAAVVNATLLYGVNAHPGWQAVPFLTPETVRVLPLVNLSLIVALLTNMILLVRDPRWARPAGDLVVTLIGLAALARFLAVFPVAFDHPAVDWATVVRTVAIVAIALTAIAAIAHLASLVRYAAGRR</sequence>
<evidence type="ECO:0000313" key="3">
    <source>
        <dbReference type="Proteomes" id="UP001596096"/>
    </source>
</evidence>
<reference evidence="3" key="1">
    <citation type="journal article" date="2019" name="Int. J. Syst. Evol. Microbiol.">
        <title>The Global Catalogue of Microorganisms (GCM) 10K type strain sequencing project: providing services to taxonomists for standard genome sequencing and annotation.</title>
        <authorList>
            <consortium name="The Broad Institute Genomics Platform"/>
            <consortium name="The Broad Institute Genome Sequencing Center for Infectious Disease"/>
            <person name="Wu L."/>
            <person name="Ma J."/>
        </authorList>
    </citation>
    <scope>NUCLEOTIDE SEQUENCE [LARGE SCALE GENOMIC DNA]</scope>
    <source>
        <strain evidence="3">CGMCC 4.7106</strain>
    </source>
</reference>
<evidence type="ECO:0000256" key="1">
    <source>
        <dbReference type="SAM" id="Phobius"/>
    </source>
</evidence>
<feature type="transmembrane region" description="Helical" evidence="1">
    <location>
        <begin position="51"/>
        <end position="71"/>
    </location>
</feature>
<comment type="caution">
    <text evidence="2">The sequence shown here is derived from an EMBL/GenBank/DDBJ whole genome shotgun (WGS) entry which is preliminary data.</text>
</comment>